<feature type="transmembrane region" description="Helical" evidence="1">
    <location>
        <begin position="20"/>
        <end position="40"/>
    </location>
</feature>
<dbReference type="Proteomes" id="UP001055336">
    <property type="component" value="Chromosome"/>
</dbReference>
<evidence type="ECO:0000313" key="2">
    <source>
        <dbReference type="EMBL" id="UMB67750.1"/>
    </source>
</evidence>
<organism evidence="2 3">
    <name type="scientific">Mycobacterium paraterrae</name>
    <dbReference type="NCBI Taxonomy" id="577492"/>
    <lineage>
        <taxon>Bacteria</taxon>
        <taxon>Bacillati</taxon>
        <taxon>Actinomycetota</taxon>
        <taxon>Actinomycetes</taxon>
        <taxon>Mycobacteriales</taxon>
        <taxon>Mycobacteriaceae</taxon>
        <taxon>Mycobacterium</taxon>
    </lineage>
</organism>
<accession>A0ABY3VE91</accession>
<dbReference type="RefSeq" id="WP_240258210.1">
    <property type="nucleotide sequence ID" value="NZ_CP092488.2"/>
</dbReference>
<keyword evidence="3" id="KW-1185">Reference proteome</keyword>
<evidence type="ECO:0008006" key="4">
    <source>
        <dbReference type="Google" id="ProtNLM"/>
    </source>
</evidence>
<gene>
    <name evidence="2" type="ORF">MKK62_14715</name>
</gene>
<keyword evidence="1" id="KW-1133">Transmembrane helix</keyword>
<reference evidence="2" key="1">
    <citation type="submission" date="2022-08" db="EMBL/GenBank/DDBJ databases">
        <title>Whole genome sequencing of non-tuberculosis mycobacteria type-strains.</title>
        <authorList>
            <person name="Igarashi Y."/>
            <person name="Osugi A."/>
            <person name="Mitarai S."/>
        </authorList>
    </citation>
    <scope>NUCLEOTIDE SEQUENCE</scope>
    <source>
        <strain evidence="2">DSM 45127</strain>
    </source>
</reference>
<sequence>MPDTPESAENNSVASKPQWPLFATLVISLVALVLAGLAYFRPTHTDAVGTKQQGGDAKANVCKAYAATHGAVVLNTHLQSPPNDPTADLAVATSARLALLGGGAYLKDRLDANAAAPSDVANAINSVADTIEQLGLNYLNRSAAEAQESLRRDLDSQLGAADKLCA</sequence>
<dbReference type="EMBL" id="CP092488">
    <property type="protein sequence ID" value="UMB67750.1"/>
    <property type="molecule type" value="Genomic_DNA"/>
</dbReference>
<name>A0ABY3VE91_9MYCO</name>
<keyword evidence="1" id="KW-0472">Membrane</keyword>
<proteinExistence type="predicted"/>
<keyword evidence="1" id="KW-0812">Transmembrane</keyword>
<protein>
    <recommendedName>
        <fullName evidence="4">Alanine and proline rich membrane protein</fullName>
    </recommendedName>
</protein>
<evidence type="ECO:0000256" key="1">
    <source>
        <dbReference type="SAM" id="Phobius"/>
    </source>
</evidence>
<evidence type="ECO:0000313" key="3">
    <source>
        <dbReference type="Proteomes" id="UP001055336"/>
    </source>
</evidence>